<dbReference type="Proteomes" id="UP001054889">
    <property type="component" value="Unassembled WGS sequence"/>
</dbReference>
<dbReference type="InterPro" id="IPR044656">
    <property type="entry name" value="HSP14.7/HSP23.5/HSP23.6-like"/>
</dbReference>
<dbReference type="EMBL" id="BQKI01000008">
    <property type="protein sequence ID" value="GJN00536.1"/>
    <property type="molecule type" value="Genomic_DNA"/>
</dbReference>
<evidence type="ECO:0000256" key="1">
    <source>
        <dbReference type="PROSITE-ProRule" id="PRU00285"/>
    </source>
</evidence>
<evidence type="ECO:0000256" key="2">
    <source>
        <dbReference type="RuleBase" id="RU003616"/>
    </source>
</evidence>
<feature type="domain" description="SHSP" evidence="3">
    <location>
        <begin position="58"/>
        <end position="168"/>
    </location>
</feature>
<dbReference type="PROSITE" id="PS01031">
    <property type="entry name" value="SHSP"/>
    <property type="match status" value="1"/>
</dbReference>
<dbReference type="SUPFAM" id="SSF49764">
    <property type="entry name" value="HSP20-like chaperones"/>
    <property type="match status" value="1"/>
</dbReference>
<proteinExistence type="inferred from homology"/>
<dbReference type="InterPro" id="IPR008978">
    <property type="entry name" value="HSP20-like_chaperone"/>
</dbReference>
<dbReference type="EMBL" id="BQKI01000008">
    <property type="protein sequence ID" value="GJN00304.1"/>
    <property type="molecule type" value="Genomic_DNA"/>
</dbReference>
<evidence type="ECO:0000313" key="5">
    <source>
        <dbReference type="EMBL" id="GJN00536.1"/>
    </source>
</evidence>
<evidence type="ECO:0000313" key="6">
    <source>
        <dbReference type="Proteomes" id="UP001054889"/>
    </source>
</evidence>
<accession>A0AAV5CQH8</accession>
<protein>
    <recommendedName>
        <fullName evidence="3">SHSP domain-containing protein</fullName>
    </recommendedName>
</protein>
<dbReference type="AlphaFoldDB" id="A0AAV5CQH8"/>
<dbReference type="PANTHER" id="PTHR46991">
    <property type="entry name" value="23.5 KDA HEAT SHOCK PROTEIN, MITOCHONDRIAL"/>
    <property type="match status" value="1"/>
</dbReference>
<dbReference type="CDD" id="cd06464">
    <property type="entry name" value="ACD_sHsps-like"/>
    <property type="match status" value="1"/>
</dbReference>
<comment type="similarity">
    <text evidence="1 2">Belongs to the small heat shock protein (HSP20) family.</text>
</comment>
<reference evidence="4" key="1">
    <citation type="journal article" date="2018" name="DNA Res.">
        <title>Multiple hybrid de novo genome assembly of finger millet, an orphan allotetraploid crop.</title>
        <authorList>
            <person name="Hatakeyama M."/>
            <person name="Aluri S."/>
            <person name="Balachadran M.T."/>
            <person name="Sivarajan S.R."/>
            <person name="Patrignani A."/>
            <person name="Gruter S."/>
            <person name="Poveda L."/>
            <person name="Shimizu-Inatsugi R."/>
            <person name="Baeten J."/>
            <person name="Francoijs K.J."/>
            <person name="Nataraja K.N."/>
            <person name="Reddy Y.A.N."/>
            <person name="Phadnis S."/>
            <person name="Ravikumar R.L."/>
            <person name="Schlapbach R."/>
            <person name="Sreeman S.M."/>
            <person name="Shimizu K.K."/>
        </authorList>
    </citation>
    <scope>NUCLEOTIDE SEQUENCE</scope>
</reference>
<dbReference type="InterPro" id="IPR002068">
    <property type="entry name" value="A-crystallin/Hsp20_dom"/>
</dbReference>
<sequence length="168" mass="18993">MSADSGDCNDPRRACNFSGGPTGARRDLSLFPFVLRARGEQSTDWRCVRDFWVSSISAAVARTGPGWWLAKDDEEEVLLKVPMPDLGKEHVKVCADQNTLVIKGERHKVAGEDLYDGFFVKYNRRIELPAHAFKMDQVRAEMKNGLLKVTVPKVKAEERKDVFRVAIR</sequence>
<name>A0AAV5CQH8_ELECO</name>
<comment type="caution">
    <text evidence="4">The sequence shown here is derived from an EMBL/GenBank/DDBJ whole genome shotgun (WGS) entry which is preliminary data.</text>
</comment>
<evidence type="ECO:0000259" key="3">
    <source>
        <dbReference type="PROSITE" id="PS01031"/>
    </source>
</evidence>
<dbReference type="Gene3D" id="2.60.40.790">
    <property type="match status" value="1"/>
</dbReference>
<dbReference type="PANTHER" id="PTHR46991:SF36">
    <property type="entry name" value="26.2 KDA HEAT SHOCK PROTEIN, MITOCHONDRIAL"/>
    <property type="match status" value="1"/>
</dbReference>
<reference evidence="4" key="2">
    <citation type="submission" date="2021-12" db="EMBL/GenBank/DDBJ databases">
        <title>Resequencing data analysis of finger millet.</title>
        <authorList>
            <person name="Hatakeyama M."/>
            <person name="Aluri S."/>
            <person name="Balachadran M.T."/>
            <person name="Sivarajan S.R."/>
            <person name="Poveda L."/>
            <person name="Shimizu-Inatsugi R."/>
            <person name="Schlapbach R."/>
            <person name="Sreeman S.M."/>
            <person name="Shimizu K.K."/>
        </authorList>
    </citation>
    <scope>NUCLEOTIDE SEQUENCE</scope>
</reference>
<dbReference type="Pfam" id="PF00011">
    <property type="entry name" value="HSP20"/>
    <property type="match status" value="1"/>
</dbReference>
<gene>
    <name evidence="4" type="primary">ga17478</name>
    <name evidence="5" type="synonym">ga17725</name>
    <name evidence="4" type="ORF">PR202_ga17478</name>
    <name evidence="5" type="ORF">PR202_ga17725</name>
</gene>
<organism evidence="4 6">
    <name type="scientific">Eleusine coracana subsp. coracana</name>
    <dbReference type="NCBI Taxonomy" id="191504"/>
    <lineage>
        <taxon>Eukaryota</taxon>
        <taxon>Viridiplantae</taxon>
        <taxon>Streptophyta</taxon>
        <taxon>Embryophyta</taxon>
        <taxon>Tracheophyta</taxon>
        <taxon>Spermatophyta</taxon>
        <taxon>Magnoliopsida</taxon>
        <taxon>Liliopsida</taxon>
        <taxon>Poales</taxon>
        <taxon>Poaceae</taxon>
        <taxon>PACMAD clade</taxon>
        <taxon>Chloridoideae</taxon>
        <taxon>Cynodonteae</taxon>
        <taxon>Eleusininae</taxon>
        <taxon>Eleusine</taxon>
    </lineage>
</organism>
<evidence type="ECO:0000313" key="4">
    <source>
        <dbReference type="EMBL" id="GJN00304.1"/>
    </source>
</evidence>
<keyword evidence="6" id="KW-1185">Reference proteome</keyword>